<dbReference type="EMBL" id="BSXS01005058">
    <property type="protein sequence ID" value="GME83876.1"/>
    <property type="molecule type" value="Genomic_DNA"/>
</dbReference>
<reference evidence="1" key="1">
    <citation type="submission" date="2023-04" db="EMBL/GenBank/DDBJ databases">
        <title>Ambrosiozyma monospora NBRC 10751.</title>
        <authorList>
            <person name="Ichikawa N."/>
            <person name="Sato H."/>
            <person name="Tonouchi N."/>
        </authorList>
    </citation>
    <scope>NUCLEOTIDE SEQUENCE</scope>
    <source>
        <strain evidence="1">NBRC 10751</strain>
    </source>
</reference>
<protein>
    <submittedName>
        <fullName evidence="1">Unnamed protein product</fullName>
    </submittedName>
</protein>
<keyword evidence="2" id="KW-1185">Reference proteome</keyword>
<name>A0ACB5TAW9_AMBMO</name>
<proteinExistence type="predicted"/>
<gene>
    <name evidence="1" type="ORF">Amon02_000646700</name>
</gene>
<comment type="caution">
    <text evidence="1">The sequence shown here is derived from an EMBL/GenBank/DDBJ whole genome shotgun (WGS) entry which is preliminary data.</text>
</comment>
<organism evidence="1 2">
    <name type="scientific">Ambrosiozyma monospora</name>
    <name type="common">Yeast</name>
    <name type="synonym">Endomycopsis monosporus</name>
    <dbReference type="NCBI Taxonomy" id="43982"/>
    <lineage>
        <taxon>Eukaryota</taxon>
        <taxon>Fungi</taxon>
        <taxon>Dikarya</taxon>
        <taxon>Ascomycota</taxon>
        <taxon>Saccharomycotina</taxon>
        <taxon>Pichiomycetes</taxon>
        <taxon>Pichiales</taxon>
        <taxon>Pichiaceae</taxon>
        <taxon>Ambrosiozyma</taxon>
    </lineage>
</organism>
<evidence type="ECO:0000313" key="1">
    <source>
        <dbReference type="EMBL" id="GME83876.1"/>
    </source>
</evidence>
<sequence length="112" mass="12763">MSDMVARVALFEIELLEQGCLNSTICGIKMTRNPKYLKFLEEKFLENFVLKQIAGDEDVIQRLLGMDLIILRYSDGKVKDIKVSQASYIRKFVGDLGIDVDGKKVKTNYPKT</sequence>
<dbReference type="Proteomes" id="UP001165064">
    <property type="component" value="Unassembled WGS sequence"/>
</dbReference>
<evidence type="ECO:0000313" key="2">
    <source>
        <dbReference type="Proteomes" id="UP001165064"/>
    </source>
</evidence>
<accession>A0ACB5TAW9</accession>